<dbReference type="RefSeq" id="XP_022295161.1">
    <property type="nucleotide sequence ID" value="XM_022439453.1"/>
</dbReference>
<dbReference type="GeneID" id="111105271"/>
<dbReference type="InterPro" id="IPR003101">
    <property type="entry name" value="KIX_dom"/>
</dbReference>
<feature type="domain" description="KIX" evidence="10">
    <location>
        <begin position="15"/>
        <end position="94"/>
    </location>
</feature>
<keyword evidence="7" id="KW-0539">Nucleus</keyword>
<sequence length="111" mass="12797">MEQQNSQLIAANTNRGSKGWHQSVTQDYRNHKVTNLVLAIFPTRNPAALKQKRFNNLVAYAREVEGDIYETANSRDEYDRLMAAKTSQIQTELQNRKSTRSHLQQLSVSNY</sequence>
<dbReference type="Pfam" id="PF02172">
    <property type="entry name" value="KIX"/>
    <property type="match status" value="1"/>
</dbReference>
<evidence type="ECO:0000256" key="4">
    <source>
        <dbReference type="ARBA" id="ARBA00022853"/>
    </source>
</evidence>
<name>A0A8B8AVM9_CRAVI</name>
<proteinExistence type="predicted"/>
<keyword evidence="3" id="KW-0808">Transferase</keyword>
<dbReference type="InterPro" id="IPR036529">
    <property type="entry name" value="KIX_dom_sf"/>
</dbReference>
<evidence type="ECO:0000256" key="5">
    <source>
        <dbReference type="ARBA" id="ARBA00023015"/>
    </source>
</evidence>
<accession>A0A8B8AVM9</accession>
<dbReference type="PANTHER" id="PTHR13808">
    <property type="entry name" value="CBP/P300-RELATED"/>
    <property type="match status" value="1"/>
</dbReference>
<evidence type="ECO:0000256" key="1">
    <source>
        <dbReference type="ARBA" id="ARBA00004123"/>
    </source>
</evidence>
<reference evidence="12" key="1">
    <citation type="submission" date="2025-08" db="UniProtKB">
        <authorList>
            <consortium name="RefSeq"/>
        </authorList>
    </citation>
    <scope>IDENTIFICATION</scope>
    <source>
        <tissue evidence="12">Whole sample</tissue>
    </source>
</reference>
<dbReference type="PROSITE" id="PS50952">
    <property type="entry name" value="KIX"/>
    <property type="match status" value="1"/>
</dbReference>
<dbReference type="SUPFAM" id="SSF47040">
    <property type="entry name" value="Kix domain of CBP (creb binding protein)"/>
    <property type="match status" value="1"/>
</dbReference>
<keyword evidence="5" id="KW-0805">Transcription regulation</keyword>
<dbReference type="EC" id="2.3.1.48" evidence="2"/>
<evidence type="ECO:0000256" key="9">
    <source>
        <dbReference type="SAM" id="MobiDB-lite"/>
    </source>
</evidence>
<feature type="region of interest" description="Disordered" evidence="9">
    <location>
        <begin position="89"/>
        <end position="111"/>
    </location>
</feature>
<dbReference type="GO" id="GO:0045944">
    <property type="term" value="P:positive regulation of transcription by RNA polymerase II"/>
    <property type="evidence" value="ECO:0007669"/>
    <property type="project" value="TreeGrafter"/>
</dbReference>
<evidence type="ECO:0000313" key="12">
    <source>
        <dbReference type="RefSeq" id="XP_022295161.1"/>
    </source>
</evidence>
<dbReference type="Proteomes" id="UP000694844">
    <property type="component" value="Chromosome 7"/>
</dbReference>
<evidence type="ECO:0000259" key="10">
    <source>
        <dbReference type="PROSITE" id="PS50952"/>
    </source>
</evidence>
<feature type="compositionally biased region" description="Polar residues" evidence="9">
    <location>
        <begin position="101"/>
        <end position="111"/>
    </location>
</feature>
<evidence type="ECO:0000256" key="7">
    <source>
        <dbReference type="ARBA" id="ARBA00023242"/>
    </source>
</evidence>
<gene>
    <name evidence="12" type="primary">LOC111105271</name>
</gene>
<dbReference type="Gene3D" id="1.10.246.20">
    <property type="entry name" value="Coactivator CBP, KIX domain"/>
    <property type="match status" value="1"/>
</dbReference>
<dbReference type="GO" id="GO:0005667">
    <property type="term" value="C:transcription regulator complex"/>
    <property type="evidence" value="ECO:0007669"/>
    <property type="project" value="TreeGrafter"/>
</dbReference>
<feature type="region of interest" description="Disordered" evidence="9">
    <location>
        <begin position="1"/>
        <end position="22"/>
    </location>
</feature>
<keyword evidence="11" id="KW-1185">Reference proteome</keyword>
<comment type="catalytic activity">
    <reaction evidence="8">
        <text>L-lysyl-[protein] + acetyl-CoA = N(6)-acetyl-L-lysyl-[protein] + CoA + H(+)</text>
        <dbReference type="Rhea" id="RHEA:45948"/>
        <dbReference type="Rhea" id="RHEA-COMP:9752"/>
        <dbReference type="Rhea" id="RHEA-COMP:10731"/>
        <dbReference type="ChEBI" id="CHEBI:15378"/>
        <dbReference type="ChEBI" id="CHEBI:29969"/>
        <dbReference type="ChEBI" id="CHEBI:57287"/>
        <dbReference type="ChEBI" id="CHEBI:57288"/>
        <dbReference type="ChEBI" id="CHEBI:61930"/>
        <dbReference type="EC" id="2.3.1.48"/>
    </reaction>
</comment>
<dbReference type="InterPro" id="IPR013178">
    <property type="entry name" value="Histone_AcTrfase_Rtt109/CBP"/>
</dbReference>
<dbReference type="GO" id="GO:0000123">
    <property type="term" value="C:histone acetyltransferase complex"/>
    <property type="evidence" value="ECO:0007669"/>
    <property type="project" value="TreeGrafter"/>
</dbReference>
<keyword evidence="6" id="KW-0804">Transcription</keyword>
<evidence type="ECO:0000256" key="2">
    <source>
        <dbReference type="ARBA" id="ARBA00013184"/>
    </source>
</evidence>
<dbReference type="PANTHER" id="PTHR13808:SF1">
    <property type="entry name" value="HISTONE ACETYLTRANSFERASE"/>
    <property type="match status" value="1"/>
</dbReference>
<organism evidence="11 12">
    <name type="scientific">Crassostrea virginica</name>
    <name type="common">Eastern oyster</name>
    <dbReference type="NCBI Taxonomy" id="6565"/>
    <lineage>
        <taxon>Eukaryota</taxon>
        <taxon>Metazoa</taxon>
        <taxon>Spiralia</taxon>
        <taxon>Lophotrochozoa</taxon>
        <taxon>Mollusca</taxon>
        <taxon>Bivalvia</taxon>
        <taxon>Autobranchia</taxon>
        <taxon>Pteriomorphia</taxon>
        <taxon>Ostreida</taxon>
        <taxon>Ostreoidea</taxon>
        <taxon>Ostreidae</taxon>
        <taxon>Crassostrea</taxon>
    </lineage>
</organism>
<evidence type="ECO:0000256" key="6">
    <source>
        <dbReference type="ARBA" id="ARBA00023163"/>
    </source>
</evidence>
<evidence type="ECO:0000313" key="11">
    <source>
        <dbReference type="Proteomes" id="UP000694844"/>
    </source>
</evidence>
<dbReference type="KEGG" id="cvn:111105271"/>
<dbReference type="GO" id="GO:0003713">
    <property type="term" value="F:transcription coactivator activity"/>
    <property type="evidence" value="ECO:0007669"/>
    <property type="project" value="TreeGrafter"/>
</dbReference>
<protein>
    <recommendedName>
        <fullName evidence="2">histone acetyltransferase</fullName>
        <ecNumber evidence="2">2.3.1.48</ecNumber>
    </recommendedName>
</protein>
<comment type="subcellular location">
    <subcellularLocation>
        <location evidence="1">Nucleus</location>
    </subcellularLocation>
</comment>
<dbReference type="OrthoDB" id="899at2759"/>
<evidence type="ECO:0000256" key="3">
    <source>
        <dbReference type="ARBA" id="ARBA00022679"/>
    </source>
</evidence>
<dbReference type="GO" id="GO:0031490">
    <property type="term" value="F:chromatin DNA binding"/>
    <property type="evidence" value="ECO:0007669"/>
    <property type="project" value="TreeGrafter"/>
</dbReference>
<keyword evidence="4" id="KW-0156">Chromatin regulator</keyword>
<evidence type="ECO:0000256" key="8">
    <source>
        <dbReference type="ARBA" id="ARBA00048017"/>
    </source>
</evidence>
<dbReference type="GO" id="GO:0005634">
    <property type="term" value="C:nucleus"/>
    <property type="evidence" value="ECO:0007669"/>
    <property type="project" value="UniProtKB-SubCell"/>
</dbReference>
<dbReference type="GO" id="GO:0004402">
    <property type="term" value="F:histone acetyltransferase activity"/>
    <property type="evidence" value="ECO:0007669"/>
    <property type="project" value="InterPro"/>
</dbReference>
<dbReference type="AlphaFoldDB" id="A0A8B8AVM9"/>